<dbReference type="PANTHER" id="PTHR35603:SF2">
    <property type="entry name" value="OUTER MEMBRANE LIPOPROTEIN"/>
    <property type="match status" value="1"/>
</dbReference>
<dbReference type="EMBL" id="JACHET010000001">
    <property type="protein sequence ID" value="MBB6183435.1"/>
    <property type="molecule type" value="Genomic_DNA"/>
</dbReference>
<feature type="signal peptide" evidence="3">
    <location>
        <begin position="1"/>
        <end position="24"/>
    </location>
</feature>
<evidence type="ECO:0000313" key="5">
    <source>
        <dbReference type="EMBL" id="MBB6183435.1"/>
    </source>
</evidence>
<accession>A0A841KEP1</accession>
<name>A0A841KEP1_9GAMM</name>
<dbReference type="Pfam" id="PF05433">
    <property type="entry name" value="Rick_17kDa_Anti"/>
    <property type="match status" value="1"/>
</dbReference>
<dbReference type="Proteomes" id="UP000560000">
    <property type="component" value="Unassembled WGS sequence"/>
</dbReference>
<dbReference type="GO" id="GO:0019867">
    <property type="term" value="C:outer membrane"/>
    <property type="evidence" value="ECO:0007669"/>
    <property type="project" value="InterPro"/>
</dbReference>
<comment type="subcellular location">
    <subcellularLocation>
        <location evidence="1">Membrane</location>
    </subcellularLocation>
</comment>
<keyword evidence="2" id="KW-0472">Membrane</keyword>
<evidence type="ECO:0000256" key="2">
    <source>
        <dbReference type="ARBA" id="ARBA00023136"/>
    </source>
</evidence>
<dbReference type="PANTHER" id="PTHR35603">
    <property type="match status" value="1"/>
</dbReference>
<organism evidence="5 6">
    <name type="scientific">Oleiagrimonas soli</name>
    <dbReference type="NCBI Taxonomy" id="1543381"/>
    <lineage>
        <taxon>Bacteria</taxon>
        <taxon>Pseudomonadati</taxon>
        <taxon>Pseudomonadota</taxon>
        <taxon>Gammaproteobacteria</taxon>
        <taxon>Lysobacterales</taxon>
        <taxon>Rhodanobacteraceae</taxon>
        <taxon>Oleiagrimonas</taxon>
    </lineage>
</organism>
<evidence type="ECO:0000256" key="3">
    <source>
        <dbReference type="SAM" id="SignalP"/>
    </source>
</evidence>
<dbReference type="InterPro" id="IPR008816">
    <property type="entry name" value="Gly_zipper_2TM_dom"/>
</dbReference>
<dbReference type="RefSeq" id="WP_235205287.1">
    <property type="nucleotide sequence ID" value="NZ_JACHET010000001.1"/>
</dbReference>
<gene>
    <name evidence="5" type="ORF">HNQ86_000780</name>
</gene>
<feature type="domain" description="Glycine zipper 2TM" evidence="4">
    <location>
        <begin position="81"/>
        <end position="121"/>
    </location>
</feature>
<proteinExistence type="predicted"/>
<sequence>MSIKMSTLRRFIPVALATSMLALAGCATGPYNSGGNGAGYGTSYSGGNGYRNSRSCPSNQCGVVEDVSRVYVSGGNQSHVLGTIIGAVAGAALGNQVGKGDGRKAATVAGAVAGGAVGNEVAKRNSGDVPAYRVVVRLDDGRTATVTQREDPRVRNGDYVQISDGRVYMR</sequence>
<evidence type="ECO:0000259" key="4">
    <source>
        <dbReference type="Pfam" id="PF05433"/>
    </source>
</evidence>
<reference evidence="5 6" key="1">
    <citation type="submission" date="2020-08" db="EMBL/GenBank/DDBJ databases">
        <title>Genomic Encyclopedia of Type Strains, Phase IV (KMG-IV): sequencing the most valuable type-strain genomes for metagenomic binning, comparative biology and taxonomic classification.</title>
        <authorList>
            <person name="Goeker M."/>
        </authorList>
    </citation>
    <scope>NUCLEOTIDE SEQUENCE [LARGE SCALE GENOMIC DNA]</scope>
    <source>
        <strain evidence="5 6">DSM 107085</strain>
    </source>
</reference>
<comment type="caution">
    <text evidence="5">The sequence shown here is derived from an EMBL/GenBank/DDBJ whole genome shotgun (WGS) entry which is preliminary data.</text>
</comment>
<dbReference type="PROSITE" id="PS51257">
    <property type="entry name" value="PROKAR_LIPOPROTEIN"/>
    <property type="match status" value="1"/>
</dbReference>
<protein>
    <submittedName>
        <fullName evidence="5">Outer membrane lipoprotein SlyB</fullName>
    </submittedName>
</protein>
<dbReference type="AlphaFoldDB" id="A0A841KEP1"/>
<evidence type="ECO:0000313" key="6">
    <source>
        <dbReference type="Proteomes" id="UP000560000"/>
    </source>
</evidence>
<keyword evidence="5" id="KW-0449">Lipoprotein</keyword>
<feature type="chain" id="PRO_5032959049" evidence="3">
    <location>
        <begin position="25"/>
        <end position="170"/>
    </location>
</feature>
<keyword evidence="3" id="KW-0732">Signal</keyword>
<dbReference type="InterPro" id="IPR051407">
    <property type="entry name" value="Bact_OM_lipoprot/Surf_antigen"/>
</dbReference>
<evidence type="ECO:0000256" key="1">
    <source>
        <dbReference type="ARBA" id="ARBA00004370"/>
    </source>
</evidence>